<feature type="transmembrane region" description="Helical" evidence="2">
    <location>
        <begin position="21"/>
        <end position="40"/>
    </location>
</feature>
<evidence type="ECO:0000256" key="2">
    <source>
        <dbReference type="SAM" id="Phobius"/>
    </source>
</evidence>
<evidence type="ECO:0000313" key="4">
    <source>
        <dbReference type="Proteomes" id="UP001365128"/>
    </source>
</evidence>
<name>A0ABR1MH69_9PEZI</name>
<feature type="compositionally biased region" description="Basic and acidic residues" evidence="1">
    <location>
        <begin position="166"/>
        <end position="177"/>
    </location>
</feature>
<protein>
    <submittedName>
        <fullName evidence="3">Uncharacterized protein</fullName>
    </submittedName>
</protein>
<feature type="region of interest" description="Disordered" evidence="1">
    <location>
        <begin position="125"/>
        <end position="177"/>
    </location>
</feature>
<comment type="caution">
    <text evidence="3">The sequence shown here is derived from an EMBL/GenBank/DDBJ whole genome shotgun (WGS) entry which is preliminary data.</text>
</comment>
<keyword evidence="2" id="KW-1133">Transmembrane helix</keyword>
<reference evidence="3 4" key="1">
    <citation type="submission" date="2024-04" db="EMBL/GenBank/DDBJ databases">
        <title>Phyllosticta paracitricarpa is synonymous to the EU quarantine fungus P. citricarpa based on phylogenomic analyses.</title>
        <authorList>
            <consortium name="Lawrence Berkeley National Laboratory"/>
            <person name="Van Ingen-Buijs V.A."/>
            <person name="Van Westerhoven A.C."/>
            <person name="Haridas S."/>
            <person name="Skiadas P."/>
            <person name="Martin F."/>
            <person name="Groenewald J.Z."/>
            <person name="Crous P.W."/>
            <person name="Seidl M.F."/>
        </authorList>
    </citation>
    <scope>NUCLEOTIDE SEQUENCE [LARGE SCALE GENOMIC DNA]</scope>
    <source>
        <strain evidence="3 4">CBS 122670</strain>
    </source>
</reference>
<dbReference type="Proteomes" id="UP001365128">
    <property type="component" value="Unassembled WGS sequence"/>
</dbReference>
<gene>
    <name evidence="3" type="ORF">IWX46DRAFT_455040</name>
</gene>
<sequence length="177" mass="20012">MRHTRSLSKRCSGDCVRRARVSWGFLFLSVCLLNCIYAQLLTHIRQLRFSGKKRSSLSGEEEEKNHHQFPHPLFHLPSMSFPLHFFPSSRAGRSSFYAPDLHIAGQPANSLATLRYASKQASMHACMHQASQPLSHPPTHPPSDRVARAATRPRTPSRYIGYIPDRPTDRPTDPASK</sequence>
<keyword evidence="2" id="KW-0812">Transmembrane</keyword>
<organism evidence="3 4">
    <name type="scientific">Phyllosticta citricarpa</name>
    <dbReference type="NCBI Taxonomy" id="55181"/>
    <lineage>
        <taxon>Eukaryota</taxon>
        <taxon>Fungi</taxon>
        <taxon>Dikarya</taxon>
        <taxon>Ascomycota</taxon>
        <taxon>Pezizomycotina</taxon>
        <taxon>Dothideomycetes</taxon>
        <taxon>Dothideomycetes incertae sedis</taxon>
        <taxon>Botryosphaeriales</taxon>
        <taxon>Phyllostictaceae</taxon>
        <taxon>Phyllosticta</taxon>
    </lineage>
</organism>
<keyword evidence="2" id="KW-0472">Membrane</keyword>
<evidence type="ECO:0000313" key="3">
    <source>
        <dbReference type="EMBL" id="KAK7549354.1"/>
    </source>
</evidence>
<proteinExistence type="predicted"/>
<accession>A0ABR1MH69</accession>
<evidence type="ECO:0000256" key="1">
    <source>
        <dbReference type="SAM" id="MobiDB-lite"/>
    </source>
</evidence>
<keyword evidence="4" id="KW-1185">Reference proteome</keyword>
<dbReference type="EMBL" id="JBBPDW010000009">
    <property type="protein sequence ID" value="KAK7549354.1"/>
    <property type="molecule type" value="Genomic_DNA"/>
</dbReference>